<gene>
    <name evidence="2" type="ORF">NEZAVI_LOCUS9829</name>
</gene>
<dbReference type="Pfam" id="PF07818">
    <property type="entry name" value="HCNGP"/>
    <property type="match status" value="1"/>
</dbReference>
<proteinExistence type="predicted"/>
<keyword evidence="3" id="KW-1185">Reference proteome</keyword>
<evidence type="ECO:0008006" key="4">
    <source>
        <dbReference type="Google" id="ProtNLM"/>
    </source>
</evidence>
<feature type="region of interest" description="Disordered" evidence="1">
    <location>
        <begin position="1"/>
        <end position="24"/>
    </location>
</feature>
<dbReference type="AlphaFoldDB" id="A0A9P0MPW5"/>
<dbReference type="EMBL" id="OV725080">
    <property type="protein sequence ID" value="CAH1400629.1"/>
    <property type="molecule type" value="Genomic_DNA"/>
</dbReference>
<dbReference type="GO" id="GO:0006355">
    <property type="term" value="P:regulation of DNA-templated transcription"/>
    <property type="evidence" value="ECO:0007669"/>
    <property type="project" value="InterPro"/>
</dbReference>
<evidence type="ECO:0000313" key="2">
    <source>
        <dbReference type="EMBL" id="CAH1400629.1"/>
    </source>
</evidence>
<feature type="compositionally biased region" description="Polar residues" evidence="1">
    <location>
        <begin position="1"/>
        <end position="13"/>
    </location>
</feature>
<dbReference type="InterPro" id="IPR012479">
    <property type="entry name" value="SAP30BP"/>
</dbReference>
<reference evidence="2" key="1">
    <citation type="submission" date="2022-01" db="EMBL/GenBank/DDBJ databases">
        <authorList>
            <person name="King R."/>
        </authorList>
    </citation>
    <scope>NUCLEOTIDE SEQUENCE</scope>
</reference>
<accession>A0A9P0MPW5</accession>
<dbReference type="PANTHER" id="PTHR13464:SF0">
    <property type="entry name" value="SAP30-BINDING PROTEIN"/>
    <property type="match status" value="1"/>
</dbReference>
<dbReference type="PANTHER" id="PTHR13464">
    <property type="entry name" value="TRANSCRIPTIONAL REGULATOR PROTEIN HCNGP"/>
    <property type="match status" value="1"/>
</dbReference>
<dbReference type="Proteomes" id="UP001152798">
    <property type="component" value="Chromosome 4"/>
</dbReference>
<dbReference type="OrthoDB" id="1714508at2759"/>
<evidence type="ECO:0000256" key="1">
    <source>
        <dbReference type="SAM" id="MobiDB-lite"/>
    </source>
</evidence>
<dbReference type="GO" id="GO:0005634">
    <property type="term" value="C:nucleus"/>
    <property type="evidence" value="ECO:0007669"/>
    <property type="project" value="TreeGrafter"/>
</dbReference>
<organism evidence="2 3">
    <name type="scientific">Nezara viridula</name>
    <name type="common">Southern green stink bug</name>
    <name type="synonym">Cimex viridulus</name>
    <dbReference type="NCBI Taxonomy" id="85310"/>
    <lineage>
        <taxon>Eukaryota</taxon>
        <taxon>Metazoa</taxon>
        <taxon>Ecdysozoa</taxon>
        <taxon>Arthropoda</taxon>
        <taxon>Hexapoda</taxon>
        <taxon>Insecta</taxon>
        <taxon>Pterygota</taxon>
        <taxon>Neoptera</taxon>
        <taxon>Paraneoptera</taxon>
        <taxon>Hemiptera</taxon>
        <taxon>Heteroptera</taxon>
        <taxon>Panheteroptera</taxon>
        <taxon>Pentatomomorpha</taxon>
        <taxon>Pentatomoidea</taxon>
        <taxon>Pentatomidae</taxon>
        <taxon>Pentatominae</taxon>
        <taxon>Nezara</taxon>
    </lineage>
</organism>
<sequence length="270" mass="30324">MTSLALASLTETYTDSEGEENVSKESIIIDSPAHMKQPEILKPKGPTTLVSYHAQDDTIASDDEHHEIAISTDTSTTTDQSSSTNTSINPIFMDVDLPPEPTGTCSSDLTEKIVEMTRRMQEKGYDMNLIIQQRKSFRNPSIYEKLIDYCNINEFGTNYEPQIYDPLKWDKTSYYDELAKLQKADMEQREKERRERTKIEFLTGTAKKVTNGTAATEEDTKKRKSKWDQVVYPQAGPRLQTNVTTLTSAATGTKGIVISAFGSLPKKSKS</sequence>
<name>A0A9P0MPW5_NEZVI</name>
<evidence type="ECO:0000313" key="3">
    <source>
        <dbReference type="Proteomes" id="UP001152798"/>
    </source>
</evidence>
<protein>
    <recommendedName>
        <fullName evidence="4">SAP30-binding protein</fullName>
    </recommendedName>
</protein>